<dbReference type="SUPFAM" id="SSF48452">
    <property type="entry name" value="TPR-like"/>
    <property type="match status" value="2"/>
</dbReference>
<dbReference type="AlphaFoldDB" id="A0AA49Q5T6"/>
<dbReference type="RefSeq" id="WP_367885983.1">
    <property type="nucleotide sequence ID" value="NZ_CP130612.1"/>
</dbReference>
<reference evidence="7" key="1">
    <citation type="submission" date="2023-07" db="EMBL/GenBank/DDBJ databases">
        <authorList>
            <person name="Haufschild T."/>
            <person name="Kallscheuer N."/>
            <person name="Hammer J."/>
            <person name="Kohn T."/>
            <person name="Kabuu M."/>
            <person name="Jogler M."/>
            <person name="Wohfarth N."/>
            <person name="Heuer A."/>
            <person name="Rohde M."/>
            <person name="van Teeseling M.C.F."/>
            <person name="Jogler C."/>
        </authorList>
    </citation>
    <scope>NUCLEOTIDE SEQUENCE</scope>
    <source>
        <strain evidence="7">Strain 138</strain>
        <strain evidence="8">Strain 318</strain>
    </source>
</reference>
<dbReference type="PROSITE" id="PS50011">
    <property type="entry name" value="PROTEIN_KINASE_DOM"/>
    <property type="match status" value="1"/>
</dbReference>
<evidence type="ECO:0000256" key="3">
    <source>
        <dbReference type="ARBA" id="ARBA00022777"/>
    </source>
</evidence>
<evidence type="ECO:0000256" key="2">
    <source>
        <dbReference type="ARBA" id="ARBA00022741"/>
    </source>
</evidence>
<dbReference type="EMBL" id="CP130612">
    <property type="protein sequence ID" value="WKW13121.1"/>
    <property type="molecule type" value="Genomic_DNA"/>
</dbReference>
<dbReference type="PANTHER" id="PTHR43289:SF6">
    <property type="entry name" value="SERINE_THREONINE-PROTEIN KINASE NEKL-3"/>
    <property type="match status" value="1"/>
</dbReference>
<evidence type="ECO:0000256" key="4">
    <source>
        <dbReference type="ARBA" id="ARBA00022840"/>
    </source>
</evidence>
<dbReference type="Gene3D" id="1.25.40.10">
    <property type="entry name" value="Tetratricopeptide repeat domain"/>
    <property type="match status" value="2"/>
</dbReference>
<dbReference type="InterPro" id="IPR017441">
    <property type="entry name" value="Protein_kinase_ATP_BS"/>
</dbReference>
<dbReference type="Gene3D" id="1.10.510.10">
    <property type="entry name" value="Transferase(Phosphotransferase) domain 1"/>
    <property type="match status" value="1"/>
</dbReference>
<keyword evidence="1" id="KW-0808">Transferase</keyword>
<protein>
    <submittedName>
        <fullName evidence="7">Protein kinase</fullName>
    </submittedName>
</protein>
<dbReference type="PROSITE" id="PS00107">
    <property type="entry name" value="PROTEIN_KINASE_ATP"/>
    <property type="match status" value="1"/>
</dbReference>
<keyword evidence="2 5" id="KW-0547">Nucleotide-binding</keyword>
<keyword evidence="4 5" id="KW-0067">ATP-binding</keyword>
<evidence type="ECO:0000256" key="5">
    <source>
        <dbReference type="PROSITE-ProRule" id="PRU10141"/>
    </source>
</evidence>
<dbReference type="Proteomes" id="UP001229955">
    <property type="component" value="Chromosome"/>
</dbReference>
<evidence type="ECO:0000313" key="7">
    <source>
        <dbReference type="EMBL" id="WKW13121.1"/>
    </source>
</evidence>
<dbReference type="PROSITE" id="PS00108">
    <property type="entry name" value="PROTEIN_KINASE_ST"/>
    <property type="match status" value="1"/>
</dbReference>
<feature type="binding site" evidence="5">
    <location>
        <position position="47"/>
    </location>
    <ligand>
        <name>ATP</name>
        <dbReference type="ChEBI" id="CHEBI:30616"/>
    </ligand>
</feature>
<dbReference type="InterPro" id="IPR011990">
    <property type="entry name" value="TPR-like_helical_dom_sf"/>
</dbReference>
<feature type="domain" description="Protein kinase" evidence="6">
    <location>
        <begin position="18"/>
        <end position="282"/>
    </location>
</feature>
<dbReference type="InterPro" id="IPR008271">
    <property type="entry name" value="Ser/Thr_kinase_AS"/>
</dbReference>
<keyword evidence="3 7" id="KW-0418">Kinase</keyword>
<name>A0AA49Q5T6_9BACT</name>
<dbReference type="Gene3D" id="3.40.50.10610">
    <property type="entry name" value="ABC-type transport auxiliary lipoprotein component"/>
    <property type="match status" value="1"/>
</dbReference>
<dbReference type="SMART" id="SM00220">
    <property type="entry name" value="S_TKc"/>
    <property type="match status" value="1"/>
</dbReference>
<gene>
    <name evidence="7" type="ORF">Strain138_002436</name>
    <name evidence="8" type="ORF">Strain318_002435</name>
</gene>
<dbReference type="SUPFAM" id="SSF56112">
    <property type="entry name" value="Protein kinase-like (PK-like)"/>
    <property type="match status" value="1"/>
</dbReference>
<dbReference type="Pfam" id="PF00069">
    <property type="entry name" value="Pkinase"/>
    <property type="match status" value="1"/>
</dbReference>
<sequence length="1061" mass="114802">MTHDALRSALDARLGEQYEIESLLGQGGMGSVFRAMDRTLHRPVAIKVISGDVALNPQLKERFLLEARTVAKLRHPNIVAVYSAGEADGLLYFVMELVPGESLRDLLTREGTVAPERGERILHELAMALDYAHANGIVHRDVKPENILLDRDTGRAMLTDFGVARALENSGNMTGTGMILGSPRYMSPEQATGESTIDGRSDLYALALVGYEMFTGKPVVDSGNVAGMLVKHLTETPKPLGEAVPKVPEGTAVAIDRALAKDRDQRWATGREMAEVIAASWTPTPGSGATRAIGAMKAKKAPPKAALGGAFVAIFMSLLTVFITSRDDGGDPRKSYAVVPFDIQSGNADVQWLRDGAVNMLTLALSQWTDLQVMDYERTLKYVADAGVEDRRVDLERAQEIARRGGAGTLVMGSVSTTSDSLLVTARLYDVKSGKAINTATRAAALAADPRSLFDDLARYLLDVAGGSASASVDVARQTTTSLTAYRAYLDGVRYLNSWRLAQADSALQVAIAADSTFALAHHKRALALGWGDGSGPAYLDAARRAVELSDRLPPRQQALVRGHLALAEGLSGQLGASGAADLRARLREAQRIYEELVARDSLVAEGWYGLADAYFHDQLAPGDSLPEYSRRLNRSIYGFRRAIEIDSTFHLAYSHLVQQYQGLSSPQTQGILDGDSVIILQSREQLEAMGGLAEFERRRMRARDIGLEMARGWVRADPDAPTSHFALANGYFGAGLVDSALAVIDRALRRPGLDAPGMRMQRVSFRLLADQPVEAYAELQEILASTTPATFRRIPANERITAAAMALNTSAAVGNAAAIERIVAFVESVDPVFPFTQSPTREIFTWYTAGLRVGMTGSVTGADRRLLAAGARRVASGSEGLMAQLAATSGGVTFMAYLATRDTLFSNTIRRMPGGANIQHTDLDALEALTRGDTATARDLASRYTPPDSLKTARFGFAGLRAYARAEVLAAVGNTDWAIRYLENIAPPRFNAMGLAEPGFAVYTRSFLTRGTLYERANQPDKAIGAYEEYLRRTADGDAIVEPLRREARASLTRLRDSRR</sequence>
<evidence type="ECO:0000256" key="1">
    <source>
        <dbReference type="ARBA" id="ARBA00022679"/>
    </source>
</evidence>
<evidence type="ECO:0000313" key="9">
    <source>
        <dbReference type="Proteomes" id="UP001229955"/>
    </source>
</evidence>
<dbReference type="Gene3D" id="3.30.200.20">
    <property type="entry name" value="Phosphorylase Kinase, domain 1"/>
    <property type="match status" value="1"/>
</dbReference>
<dbReference type="PANTHER" id="PTHR43289">
    <property type="entry name" value="MITOGEN-ACTIVATED PROTEIN KINASE KINASE KINASE 20-RELATED"/>
    <property type="match status" value="1"/>
</dbReference>
<organism evidence="7">
    <name type="scientific">Pseudogemmatithrix spongiicola</name>
    <dbReference type="NCBI Taxonomy" id="3062599"/>
    <lineage>
        <taxon>Bacteria</taxon>
        <taxon>Pseudomonadati</taxon>
        <taxon>Gemmatimonadota</taxon>
        <taxon>Gemmatimonadia</taxon>
        <taxon>Gemmatimonadales</taxon>
        <taxon>Gemmatimonadaceae</taxon>
        <taxon>Pseudogemmatithrix</taxon>
    </lineage>
</organism>
<accession>A0AA49K1H4</accession>
<dbReference type="InterPro" id="IPR011009">
    <property type="entry name" value="Kinase-like_dom_sf"/>
</dbReference>
<dbReference type="KEGG" id="pspc:Strain318_002435"/>
<dbReference type="CDD" id="cd14014">
    <property type="entry name" value="STKc_PknB_like"/>
    <property type="match status" value="1"/>
</dbReference>
<evidence type="ECO:0000313" key="8">
    <source>
        <dbReference type="EMBL" id="WKW16027.1"/>
    </source>
</evidence>
<dbReference type="InterPro" id="IPR000719">
    <property type="entry name" value="Prot_kinase_dom"/>
</dbReference>
<dbReference type="EMBL" id="CP130613">
    <property type="protein sequence ID" value="WKW16027.1"/>
    <property type="molecule type" value="Genomic_DNA"/>
</dbReference>
<dbReference type="GO" id="GO:0004674">
    <property type="term" value="F:protein serine/threonine kinase activity"/>
    <property type="evidence" value="ECO:0007669"/>
    <property type="project" value="TreeGrafter"/>
</dbReference>
<keyword evidence="9" id="KW-1185">Reference proteome</keyword>
<accession>A0AA49Q5T6</accession>
<evidence type="ECO:0000259" key="6">
    <source>
        <dbReference type="PROSITE" id="PS50011"/>
    </source>
</evidence>
<proteinExistence type="predicted"/>
<dbReference type="GO" id="GO:0005524">
    <property type="term" value="F:ATP binding"/>
    <property type="evidence" value="ECO:0007669"/>
    <property type="project" value="UniProtKB-UniRule"/>
</dbReference>